<proteinExistence type="predicted"/>
<gene>
    <name evidence="7" type="ORF">Taro_047054</name>
</gene>
<keyword evidence="1" id="KW-0479">Metal-binding</keyword>
<evidence type="ECO:0000256" key="1">
    <source>
        <dbReference type="ARBA" id="ARBA00022723"/>
    </source>
</evidence>
<reference evidence="7" key="1">
    <citation type="submission" date="2017-07" db="EMBL/GenBank/DDBJ databases">
        <title>Taro Niue Genome Assembly and Annotation.</title>
        <authorList>
            <person name="Atibalentja N."/>
            <person name="Keating K."/>
            <person name="Fields C.J."/>
        </authorList>
    </citation>
    <scope>NUCLEOTIDE SEQUENCE</scope>
    <source>
        <strain evidence="7">Niue_2</strain>
        <tissue evidence="7">Leaf</tissue>
    </source>
</reference>
<sequence>MYDPNVLNFDLAGICIIILCILIVVVGLALIARCTWTSTAPPTVNLSLRTLSFQPGRLEHARYFDCPIFLIDYMEGDQIRVILPCGHRFHVACVDMWLASHPTCPSCHQNLVPGDPAGSADPV</sequence>
<dbReference type="OrthoDB" id="8062037at2759"/>
<evidence type="ECO:0000256" key="2">
    <source>
        <dbReference type="ARBA" id="ARBA00022771"/>
    </source>
</evidence>
<dbReference type="Gene3D" id="3.30.40.10">
    <property type="entry name" value="Zinc/RING finger domain, C3HC4 (zinc finger)"/>
    <property type="match status" value="1"/>
</dbReference>
<dbReference type="InterPro" id="IPR052788">
    <property type="entry name" value="RING-type_E3_ligase_ATL"/>
</dbReference>
<dbReference type="SUPFAM" id="SSF57850">
    <property type="entry name" value="RING/U-box"/>
    <property type="match status" value="1"/>
</dbReference>
<keyword evidence="2 4" id="KW-0863">Zinc-finger</keyword>
<dbReference type="AlphaFoldDB" id="A0A843WU63"/>
<dbReference type="GO" id="GO:0008270">
    <property type="term" value="F:zinc ion binding"/>
    <property type="evidence" value="ECO:0007669"/>
    <property type="project" value="UniProtKB-KW"/>
</dbReference>
<keyword evidence="3" id="KW-0862">Zinc</keyword>
<keyword evidence="5" id="KW-0812">Transmembrane</keyword>
<dbReference type="PROSITE" id="PS50089">
    <property type="entry name" value="ZF_RING_2"/>
    <property type="match status" value="1"/>
</dbReference>
<accession>A0A843WU63</accession>
<dbReference type="Pfam" id="PF13639">
    <property type="entry name" value="zf-RING_2"/>
    <property type="match status" value="1"/>
</dbReference>
<evidence type="ECO:0000256" key="3">
    <source>
        <dbReference type="ARBA" id="ARBA00022833"/>
    </source>
</evidence>
<dbReference type="SMART" id="SM00184">
    <property type="entry name" value="RING"/>
    <property type="match status" value="1"/>
</dbReference>
<name>A0A843WU63_COLES</name>
<evidence type="ECO:0000256" key="5">
    <source>
        <dbReference type="SAM" id="Phobius"/>
    </source>
</evidence>
<feature type="transmembrane region" description="Helical" evidence="5">
    <location>
        <begin position="6"/>
        <end position="31"/>
    </location>
</feature>
<organism evidence="7 8">
    <name type="scientific">Colocasia esculenta</name>
    <name type="common">Wild taro</name>
    <name type="synonym">Arum esculentum</name>
    <dbReference type="NCBI Taxonomy" id="4460"/>
    <lineage>
        <taxon>Eukaryota</taxon>
        <taxon>Viridiplantae</taxon>
        <taxon>Streptophyta</taxon>
        <taxon>Embryophyta</taxon>
        <taxon>Tracheophyta</taxon>
        <taxon>Spermatophyta</taxon>
        <taxon>Magnoliopsida</taxon>
        <taxon>Liliopsida</taxon>
        <taxon>Araceae</taxon>
        <taxon>Aroideae</taxon>
        <taxon>Colocasieae</taxon>
        <taxon>Colocasia</taxon>
    </lineage>
</organism>
<dbReference type="PANTHER" id="PTHR45798">
    <property type="entry name" value="RING-H2 FINGER PROTEIN ATL61-RELATED-RELATED"/>
    <property type="match status" value="1"/>
</dbReference>
<dbReference type="InterPro" id="IPR001841">
    <property type="entry name" value="Znf_RING"/>
</dbReference>
<comment type="caution">
    <text evidence="7">The sequence shown here is derived from an EMBL/GenBank/DDBJ whole genome shotgun (WGS) entry which is preliminary data.</text>
</comment>
<evidence type="ECO:0000256" key="4">
    <source>
        <dbReference type="PROSITE-ProRule" id="PRU00175"/>
    </source>
</evidence>
<dbReference type="InterPro" id="IPR013083">
    <property type="entry name" value="Znf_RING/FYVE/PHD"/>
</dbReference>
<evidence type="ECO:0000313" key="7">
    <source>
        <dbReference type="EMBL" id="MQM14122.1"/>
    </source>
</evidence>
<keyword evidence="5" id="KW-0472">Membrane</keyword>
<keyword evidence="8" id="KW-1185">Reference proteome</keyword>
<keyword evidence="5" id="KW-1133">Transmembrane helix</keyword>
<dbReference type="PANTHER" id="PTHR45798:SF97">
    <property type="entry name" value="ALCOHOL-SENSITIVE RING FINGER PROTEIN 1"/>
    <property type="match status" value="1"/>
</dbReference>
<protein>
    <recommendedName>
        <fullName evidence="6">RING-type domain-containing protein</fullName>
    </recommendedName>
</protein>
<dbReference type="Proteomes" id="UP000652761">
    <property type="component" value="Unassembled WGS sequence"/>
</dbReference>
<feature type="domain" description="RING-type" evidence="6">
    <location>
        <begin position="66"/>
        <end position="108"/>
    </location>
</feature>
<dbReference type="EMBL" id="NMUH01005966">
    <property type="protein sequence ID" value="MQM14122.1"/>
    <property type="molecule type" value="Genomic_DNA"/>
</dbReference>
<evidence type="ECO:0000313" key="8">
    <source>
        <dbReference type="Proteomes" id="UP000652761"/>
    </source>
</evidence>
<evidence type="ECO:0000259" key="6">
    <source>
        <dbReference type="PROSITE" id="PS50089"/>
    </source>
</evidence>